<evidence type="ECO:0000256" key="10">
    <source>
        <dbReference type="SAM" id="SignalP"/>
    </source>
</evidence>
<sequence length="567" mass="60160">MSCISRRRLRAGRGLLSGALLLAFGQLAHAQNDAGSLLRQSEPRTPELPGRAPALTTPTAPATPAAASGPRFELKSVEIEGNTLLSRAELDAVLAPWVGQRVGMAELQQAASAVQQAYAQRGWLVQAYLPRQDVSSGHVRLRIVEARFGGVRLEGEPGRFNPALARAIIGAAQPTGQALNQQALDRGLMLVDDLPGVSMSASLQAGEQEGETALALRLTDTPRFGGELGSDNAGGRATGTGRLFATLRLDGPLGRGDQFSTTLLHSQGNDYLRLGGSLPVGVNGWRLGANVSTLSYKLTEQDFNALDGRGRSHTAGLDASYPLVRSRDRNLYLQLSAERRYFRNEANGTLISRYHADVGTLGLSGNLFDTWGGGGSTGGGLVFSLGRLNLNDSPNAAADAASVRTAGSFAKLRYSLSRLQPLNAWLAGYASLSGQFADGNLDSSEKLYLGGPQGVRAYPANEGGGSAGSLLNLELRATLSPQWRLIGFYDRGQVRTNVDNRLVGSDPNSYVLEGAGASLGWSGPKASDVRLTWARRFGHNPNPTSTGQDQDGSLKRNRVWLQASLSF</sequence>
<feature type="domain" description="POTRA" evidence="11">
    <location>
        <begin position="72"/>
        <end position="146"/>
    </location>
</feature>
<evidence type="ECO:0000259" key="11">
    <source>
        <dbReference type="PROSITE" id="PS51779"/>
    </source>
</evidence>
<dbReference type="Proteomes" id="UP001056201">
    <property type="component" value="Chromosome 1"/>
</dbReference>
<keyword evidence="7" id="KW-0472">Membrane</keyword>
<keyword evidence="8" id="KW-0998">Cell outer membrane</keyword>
<evidence type="ECO:0000313" key="13">
    <source>
        <dbReference type="Proteomes" id="UP001056201"/>
    </source>
</evidence>
<evidence type="ECO:0000256" key="9">
    <source>
        <dbReference type="SAM" id="MobiDB-lite"/>
    </source>
</evidence>
<evidence type="ECO:0000256" key="1">
    <source>
        <dbReference type="ARBA" id="ARBA00004442"/>
    </source>
</evidence>
<feature type="signal peptide" evidence="10">
    <location>
        <begin position="1"/>
        <end position="30"/>
    </location>
</feature>
<evidence type="ECO:0000256" key="8">
    <source>
        <dbReference type="ARBA" id="ARBA00023237"/>
    </source>
</evidence>
<dbReference type="PANTHER" id="PTHR34597:SF1">
    <property type="entry name" value="HEME_HEMOPEXIN TRANSPORTER PROTEIN HUXB"/>
    <property type="match status" value="1"/>
</dbReference>
<dbReference type="InterPro" id="IPR034746">
    <property type="entry name" value="POTRA"/>
</dbReference>
<comment type="subcellular location">
    <subcellularLocation>
        <location evidence="1">Cell outer membrane</location>
    </subcellularLocation>
</comment>
<keyword evidence="5" id="KW-0812">Transmembrane</keyword>
<feature type="chain" id="PRO_5046879557" evidence="10">
    <location>
        <begin position="31"/>
        <end position="567"/>
    </location>
</feature>
<dbReference type="InterPro" id="IPR005565">
    <property type="entry name" value="Hemolysn_activator_HlyB_C"/>
</dbReference>
<evidence type="ECO:0000256" key="6">
    <source>
        <dbReference type="ARBA" id="ARBA00022927"/>
    </source>
</evidence>
<keyword evidence="3" id="KW-0813">Transport</keyword>
<evidence type="ECO:0000256" key="4">
    <source>
        <dbReference type="ARBA" id="ARBA00022452"/>
    </source>
</evidence>
<keyword evidence="6" id="KW-0653">Protein transport</keyword>
<evidence type="ECO:0000313" key="12">
    <source>
        <dbReference type="EMBL" id="URI08039.1"/>
    </source>
</evidence>
<evidence type="ECO:0000256" key="5">
    <source>
        <dbReference type="ARBA" id="ARBA00022692"/>
    </source>
</evidence>
<evidence type="ECO:0000256" key="7">
    <source>
        <dbReference type="ARBA" id="ARBA00023136"/>
    </source>
</evidence>
<keyword evidence="10" id="KW-0732">Signal</keyword>
<dbReference type="Gene3D" id="2.40.160.50">
    <property type="entry name" value="membrane protein fhac: a member of the omp85/tpsb transporter family"/>
    <property type="match status" value="1"/>
</dbReference>
<protein>
    <submittedName>
        <fullName evidence="12">ShlB/FhaC/HecB family hemolysin secretion/activation protein</fullName>
    </submittedName>
</protein>
<dbReference type="EMBL" id="CP097635">
    <property type="protein sequence ID" value="URI08039.1"/>
    <property type="molecule type" value="Genomic_DNA"/>
</dbReference>
<evidence type="ECO:0000256" key="3">
    <source>
        <dbReference type="ARBA" id="ARBA00022448"/>
    </source>
</evidence>
<dbReference type="Pfam" id="PF08479">
    <property type="entry name" value="POTRA_2"/>
    <property type="match status" value="1"/>
</dbReference>
<dbReference type="RefSeq" id="WP_250196261.1">
    <property type="nucleotide sequence ID" value="NZ_CP097635.1"/>
</dbReference>
<feature type="compositionally biased region" description="Low complexity" evidence="9">
    <location>
        <begin position="52"/>
        <end position="67"/>
    </location>
</feature>
<evidence type="ECO:0000256" key="2">
    <source>
        <dbReference type="ARBA" id="ARBA00009055"/>
    </source>
</evidence>
<proteinExistence type="inferred from homology"/>
<keyword evidence="13" id="KW-1185">Reference proteome</keyword>
<dbReference type="Pfam" id="PF03865">
    <property type="entry name" value="ShlB"/>
    <property type="match status" value="1"/>
</dbReference>
<comment type="similarity">
    <text evidence="2">Belongs to the TPS (TC 1.B.20) family.</text>
</comment>
<keyword evidence="4" id="KW-1134">Transmembrane beta strand</keyword>
<gene>
    <name evidence="12" type="ORF">MW290_05520</name>
</gene>
<dbReference type="PANTHER" id="PTHR34597">
    <property type="entry name" value="SLR1661 PROTEIN"/>
    <property type="match status" value="1"/>
</dbReference>
<dbReference type="InterPro" id="IPR051544">
    <property type="entry name" value="TPS_OM_transporter"/>
</dbReference>
<feature type="region of interest" description="Disordered" evidence="9">
    <location>
        <begin position="38"/>
        <end position="69"/>
    </location>
</feature>
<reference evidence="12" key="1">
    <citation type="submission" date="2022-05" db="EMBL/GenBank/DDBJ databases">
        <title>An RpoN-dependent PEP-CTERM gene is involved in floc formation of an Aquincola tertiaricarbonis strain.</title>
        <authorList>
            <person name="Qiu D."/>
            <person name="Xia M."/>
        </authorList>
    </citation>
    <scope>NUCLEOTIDE SEQUENCE</scope>
    <source>
        <strain evidence="12">RN12</strain>
    </source>
</reference>
<organism evidence="12 13">
    <name type="scientific">Aquincola tertiaricarbonis</name>
    <dbReference type="NCBI Taxonomy" id="391953"/>
    <lineage>
        <taxon>Bacteria</taxon>
        <taxon>Pseudomonadati</taxon>
        <taxon>Pseudomonadota</taxon>
        <taxon>Betaproteobacteria</taxon>
        <taxon>Burkholderiales</taxon>
        <taxon>Sphaerotilaceae</taxon>
        <taxon>Aquincola</taxon>
    </lineage>
</organism>
<name>A0ABY4S9X3_AQUTE</name>
<dbReference type="Gene3D" id="3.10.20.310">
    <property type="entry name" value="membrane protein fhac"/>
    <property type="match status" value="1"/>
</dbReference>
<dbReference type="PROSITE" id="PS51779">
    <property type="entry name" value="POTRA"/>
    <property type="match status" value="1"/>
</dbReference>
<accession>A0ABY4S9X3</accession>
<dbReference type="InterPro" id="IPR013686">
    <property type="entry name" value="Polypept-transport_assoc_ShlB"/>
</dbReference>